<protein>
    <submittedName>
        <fullName evidence="1">Uncharacterized protein</fullName>
    </submittedName>
</protein>
<dbReference type="AlphaFoldDB" id="A0ABD5SKS7"/>
<keyword evidence="2" id="KW-1185">Reference proteome</keyword>
<proteinExistence type="predicted"/>
<organism evidence="1 2">
    <name type="scientific">Natrinema soli</name>
    <dbReference type="NCBI Taxonomy" id="1930624"/>
    <lineage>
        <taxon>Archaea</taxon>
        <taxon>Methanobacteriati</taxon>
        <taxon>Methanobacteriota</taxon>
        <taxon>Stenosarchaea group</taxon>
        <taxon>Halobacteria</taxon>
        <taxon>Halobacteriales</taxon>
        <taxon>Natrialbaceae</taxon>
        <taxon>Natrinema</taxon>
    </lineage>
</organism>
<gene>
    <name evidence="1" type="ORF">ACFQE6_10945</name>
</gene>
<comment type="caution">
    <text evidence="1">The sequence shown here is derived from an EMBL/GenBank/DDBJ whole genome shotgun (WGS) entry which is preliminary data.</text>
</comment>
<evidence type="ECO:0000313" key="2">
    <source>
        <dbReference type="Proteomes" id="UP001596383"/>
    </source>
</evidence>
<accession>A0ABD5SKS7</accession>
<dbReference type="RefSeq" id="WP_273738504.1">
    <property type="nucleotide sequence ID" value="NZ_JAQIVI010000149.1"/>
</dbReference>
<evidence type="ECO:0000313" key="1">
    <source>
        <dbReference type="EMBL" id="MFC6765484.1"/>
    </source>
</evidence>
<sequence length="44" mass="4795">MTHQNQPRNDLVDVLEMLRSEADEAVLRTPAVSASSDPDVTNDG</sequence>
<name>A0ABD5SKS7_9EURY</name>
<dbReference type="Proteomes" id="UP001596383">
    <property type="component" value="Unassembled WGS sequence"/>
</dbReference>
<reference evidence="1 2" key="1">
    <citation type="journal article" date="2019" name="Int. J. Syst. Evol. Microbiol.">
        <title>The Global Catalogue of Microorganisms (GCM) 10K type strain sequencing project: providing services to taxonomists for standard genome sequencing and annotation.</title>
        <authorList>
            <consortium name="The Broad Institute Genomics Platform"/>
            <consortium name="The Broad Institute Genome Sequencing Center for Infectious Disease"/>
            <person name="Wu L."/>
            <person name="Ma J."/>
        </authorList>
    </citation>
    <scope>NUCLEOTIDE SEQUENCE [LARGE SCALE GENOMIC DNA]</scope>
    <source>
        <strain evidence="1 2">LMG 29247</strain>
    </source>
</reference>
<dbReference type="EMBL" id="JBHSWV010000149">
    <property type="protein sequence ID" value="MFC6765484.1"/>
    <property type="molecule type" value="Genomic_DNA"/>
</dbReference>